<reference evidence="6" key="3">
    <citation type="submission" date="2025-09" db="UniProtKB">
        <authorList>
            <consortium name="Ensembl"/>
        </authorList>
    </citation>
    <scope>IDENTIFICATION</scope>
</reference>
<protein>
    <recommendedName>
        <fullName evidence="5">Ig-like domain-containing protein</fullName>
    </recommendedName>
</protein>
<dbReference type="InterPro" id="IPR050504">
    <property type="entry name" value="IgSF_BTN/MOG"/>
</dbReference>
<evidence type="ECO:0000256" key="4">
    <source>
        <dbReference type="SAM" id="MobiDB-lite"/>
    </source>
</evidence>
<sequence>TSLFNAHIPHGNASLLLKRVKVQDKGRYKCYTSTRKIIMEMTEEMVTCSSHNIYPIPQVTWATDPPSDQELLENSTIKTTDSKGLFTVESMLRIVGIISNYTYICSFISADKTQVWTASQKNQEHIIQEEGHQLSIPCISPHSLQNFSLTWTFTSTGEPTVIMRYDSRTRHTFNLWEDQVELDQDLLLQGNGSLLLHKPDSEQHSGMYACTFSGLQSRHIILTQVNITVPSISEIASHRYNGAGLDEHEPHKDPNSTDSYIVGRQEVECSRLQVHFEAQDEMTGSTPKSAEDIAVALPPDTKTEQAEKPAGPPVQGNDRLQCISTERD</sequence>
<accession>A0A3Q1J055</accession>
<dbReference type="GO" id="GO:0050852">
    <property type="term" value="P:T cell receptor signaling pathway"/>
    <property type="evidence" value="ECO:0007669"/>
    <property type="project" value="TreeGrafter"/>
</dbReference>
<dbReference type="Gene3D" id="2.60.40.10">
    <property type="entry name" value="Immunoglobulins"/>
    <property type="match status" value="3"/>
</dbReference>
<feature type="domain" description="Ig-like" evidence="5">
    <location>
        <begin position="130"/>
        <end position="228"/>
    </location>
</feature>
<evidence type="ECO:0000313" key="7">
    <source>
        <dbReference type="Proteomes" id="UP000265040"/>
    </source>
</evidence>
<dbReference type="GeneTree" id="ENSGT00940000163670"/>
<proteinExistence type="predicted"/>
<dbReference type="InterPro" id="IPR013106">
    <property type="entry name" value="Ig_V-set"/>
</dbReference>
<dbReference type="FunFam" id="2.60.40.10:FF:002801">
    <property type="entry name" value="HERV-H LTR-associating 2a, tandem duplicate 1"/>
    <property type="match status" value="1"/>
</dbReference>
<dbReference type="GO" id="GO:0009897">
    <property type="term" value="C:external side of plasma membrane"/>
    <property type="evidence" value="ECO:0007669"/>
    <property type="project" value="TreeGrafter"/>
</dbReference>
<feature type="region of interest" description="Disordered" evidence="4">
    <location>
        <begin position="279"/>
        <end position="328"/>
    </location>
</feature>
<name>A0A3Q1J055_ANATE</name>
<comment type="subcellular location">
    <subcellularLocation>
        <location evidence="1">Membrane</location>
    </subcellularLocation>
</comment>
<dbReference type="PANTHER" id="PTHR24100">
    <property type="entry name" value="BUTYROPHILIN"/>
    <property type="match status" value="1"/>
</dbReference>
<dbReference type="InterPro" id="IPR053896">
    <property type="entry name" value="BTN3A2-like_Ig-C"/>
</dbReference>
<dbReference type="SUPFAM" id="SSF48726">
    <property type="entry name" value="Immunoglobulin"/>
    <property type="match status" value="2"/>
</dbReference>
<dbReference type="PROSITE" id="PS50835">
    <property type="entry name" value="IG_LIKE"/>
    <property type="match status" value="1"/>
</dbReference>
<dbReference type="PANTHER" id="PTHR24100:SF149">
    <property type="entry name" value="BG-LIKE ANTIGEN 1-RELATED"/>
    <property type="match status" value="1"/>
</dbReference>
<reference evidence="6" key="1">
    <citation type="submission" date="2021-04" db="EMBL/GenBank/DDBJ databases">
        <authorList>
            <consortium name="Wellcome Sanger Institute Data Sharing"/>
        </authorList>
    </citation>
    <scope>NUCLEOTIDE SEQUENCE [LARGE SCALE GENOMIC DNA]</scope>
</reference>
<keyword evidence="7" id="KW-1185">Reference proteome</keyword>
<evidence type="ECO:0000256" key="1">
    <source>
        <dbReference type="ARBA" id="ARBA00004370"/>
    </source>
</evidence>
<dbReference type="InterPro" id="IPR013783">
    <property type="entry name" value="Ig-like_fold"/>
</dbReference>
<dbReference type="GO" id="GO:0001817">
    <property type="term" value="P:regulation of cytokine production"/>
    <property type="evidence" value="ECO:0007669"/>
    <property type="project" value="TreeGrafter"/>
</dbReference>
<dbReference type="InParanoid" id="A0A3Q1J055"/>
<keyword evidence="3" id="KW-0393">Immunoglobulin domain</keyword>
<dbReference type="OrthoDB" id="9983389at2759"/>
<dbReference type="AlphaFoldDB" id="A0A3Q1J055"/>
<dbReference type="InterPro" id="IPR007110">
    <property type="entry name" value="Ig-like_dom"/>
</dbReference>
<reference evidence="6" key="2">
    <citation type="submission" date="2025-08" db="UniProtKB">
        <authorList>
            <consortium name="Ensembl"/>
        </authorList>
    </citation>
    <scope>IDENTIFICATION</scope>
</reference>
<dbReference type="STRING" id="64144.ENSATEP00000027997"/>
<dbReference type="Pfam" id="PF22705">
    <property type="entry name" value="C2-set_3"/>
    <property type="match status" value="1"/>
</dbReference>
<dbReference type="GO" id="GO:0005102">
    <property type="term" value="F:signaling receptor binding"/>
    <property type="evidence" value="ECO:0007669"/>
    <property type="project" value="TreeGrafter"/>
</dbReference>
<dbReference type="Ensembl" id="ENSATET00000028436.2">
    <property type="protein sequence ID" value="ENSATEP00000027997.2"/>
    <property type="gene ID" value="ENSATEG00000019343.2"/>
</dbReference>
<evidence type="ECO:0000256" key="2">
    <source>
        <dbReference type="ARBA" id="ARBA00023136"/>
    </source>
</evidence>
<dbReference type="Pfam" id="PF07686">
    <property type="entry name" value="V-set"/>
    <property type="match status" value="1"/>
</dbReference>
<dbReference type="Proteomes" id="UP000265040">
    <property type="component" value="Chromosome 14"/>
</dbReference>
<organism evidence="6 7">
    <name type="scientific">Anabas testudineus</name>
    <name type="common">Climbing perch</name>
    <name type="synonym">Anthias testudineus</name>
    <dbReference type="NCBI Taxonomy" id="64144"/>
    <lineage>
        <taxon>Eukaryota</taxon>
        <taxon>Metazoa</taxon>
        <taxon>Chordata</taxon>
        <taxon>Craniata</taxon>
        <taxon>Vertebrata</taxon>
        <taxon>Euteleostomi</taxon>
        <taxon>Actinopterygii</taxon>
        <taxon>Neopterygii</taxon>
        <taxon>Teleostei</taxon>
        <taxon>Neoteleostei</taxon>
        <taxon>Acanthomorphata</taxon>
        <taxon>Anabantaria</taxon>
        <taxon>Anabantiformes</taxon>
        <taxon>Anabantoidei</taxon>
        <taxon>Anabantidae</taxon>
        <taxon>Anabas</taxon>
    </lineage>
</organism>
<evidence type="ECO:0000313" key="6">
    <source>
        <dbReference type="Ensembl" id="ENSATEP00000027997.2"/>
    </source>
</evidence>
<dbReference type="InterPro" id="IPR036179">
    <property type="entry name" value="Ig-like_dom_sf"/>
</dbReference>
<keyword evidence="2" id="KW-0472">Membrane</keyword>
<evidence type="ECO:0000259" key="5">
    <source>
        <dbReference type="PROSITE" id="PS50835"/>
    </source>
</evidence>
<evidence type="ECO:0000256" key="3">
    <source>
        <dbReference type="ARBA" id="ARBA00023319"/>
    </source>
</evidence>